<evidence type="ECO:0000259" key="3">
    <source>
        <dbReference type="Pfam" id="PF00460"/>
    </source>
</evidence>
<keyword evidence="2" id="KW-0975">Bacterial flagellum</keyword>
<evidence type="ECO:0000256" key="2">
    <source>
        <dbReference type="RuleBase" id="RU362116"/>
    </source>
</evidence>
<dbReference type="InterPro" id="IPR053967">
    <property type="entry name" value="LlgE_F_G-like_D1"/>
</dbReference>
<gene>
    <name evidence="6" type="primary">flgG</name>
    <name evidence="6" type="ORF">Z968_03735</name>
</gene>
<evidence type="ECO:0000256" key="1">
    <source>
        <dbReference type="ARBA" id="ARBA00009677"/>
    </source>
</evidence>
<feature type="domain" description="Flagellar basal body rod protein N-terminal" evidence="3">
    <location>
        <begin position="5"/>
        <end position="35"/>
    </location>
</feature>
<accession>A0A0A0I932</accession>
<evidence type="ECO:0000259" key="5">
    <source>
        <dbReference type="Pfam" id="PF22692"/>
    </source>
</evidence>
<dbReference type="RefSeq" id="WP_039253479.1">
    <property type="nucleotide sequence ID" value="NZ_JENJ01000011.1"/>
</dbReference>
<dbReference type="Pfam" id="PF22692">
    <property type="entry name" value="LlgE_F_G_D1"/>
    <property type="match status" value="1"/>
</dbReference>
<dbReference type="SUPFAM" id="SSF117143">
    <property type="entry name" value="Flagellar hook protein flgE"/>
    <property type="match status" value="1"/>
</dbReference>
<dbReference type="Pfam" id="PF06429">
    <property type="entry name" value="Flg_bbr_C"/>
    <property type="match status" value="1"/>
</dbReference>
<keyword evidence="6" id="KW-0969">Cilium</keyword>
<dbReference type="Proteomes" id="UP000030012">
    <property type="component" value="Unassembled WGS sequence"/>
</dbReference>
<dbReference type="InterPro" id="IPR037925">
    <property type="entry name" value="FlgE/F/G-like"/>
</dbReference>
<reference evidence="6 7" key="1">
    <citation type="submission" date="2014-01" db="EMBL/GenBank/DDBJ databases">
        <title>Plasmidome dynamics in the species complex Clostridium novyi sensu lato converts strains of independent lineages into distinctly different pathogens.</title>
        <authorList>
            <person name="Skarin H."/>
            <person name="Segerman B."/>
        </authorList>
    </citation>
    <scope>NUCLEOTIDE SEQUENCE [LARGE SCALE GENOMIC DNA]</scope>
    <source>
        <strain evidence="6 7">4552</strain>
    </source>
</reference>
<name>A0A0A0I932_CLONO</name>
<dbReference type="NCBIfam" id="TIGR03506">
    <property type="entry name" value="FlgEFG_subfam"/>
    <property type="match status" value="1"/>
</dbReference>
<dbReference type="InterPro" id="IPR020013">
    <property type="entry name" value="Flagellar_FlgE/F/G"/>
</dbReference>
<proteinExistence type="inferred from homology"/>
<keyword evidence="6" id="KW-0282">Flagellum</keyword>
<protein>
    <submittedName>
        <fullName evidence="6">Flagellar basal body rod protein FlgG</fullName>
    </submittedName>
</protein>
<dbReference type="GO" id="GO:0009425">
    <property type="term" value="C:bacterial-type flagellum basal body"/>
    <property type="evidence" value="ECO:0007669"/>
    <property type="project" value="UniProtKB-SubCell"/>
</dbReference>
<dbReference type="EMBL" id="JENJ01000011">
    <property type="protein sequence ID" value="KGM97387.1"/>
    <property type="molecule type" value="Genomic_DNA"/>
</dbReference>
<feature type="domain" description="Flagellar basal-body/hook protein C-terminal" evidence="4">
    <location>
        <begin position="210"/>
        <end position="254"/>
    </location>
</feature>
<dbReference type="InterPro" id="IPR010930">
    <property type="entry name" value="Flg_bb/hook_C_dom"/>
</dbReference>
<feature type="domain" description="Flagellar hook protein FlgE/F/G-like D1" evidence="5">
    <location>
        <begin position="96"/>
        <end position="166"/>
    </location>
</feature>
<comment type="caution">
    <text evidence="6">The sequence shown here is derived from an EMBL/GenBank/DDBJ whole genome shotgun (WGS) entry which is preliminary data.</text>
</comment>
<keyword evidence="6" id="KW-0966">Cell projection</keyword>
<dbReference type="GO" id="GO:0071978">
    <property type="term" value="P:bacterial-type flagellum-dependent swarming motility"/>
    <property type="evidence" value="ECO:0007669"/>
    <property type="project" value="TreeGrafter"/>
</dbReference>
<dbReference type="PANTHER" id="PTHR30435">
    <property type="entry name" value="FLAGELLAR PROTEIN"/>
    <property type="match status" value="1"/>
</dbReference>
<evidence type="ECO:0000313" key="7">
    <source>
        <dbReference type="Proteomes" id="UP000030012"/>
    </source>
</evidence>
<dbReference type="Pfam" id="PF00460">
    <property type="entry name" value="Flg_bb_rod"/>
    <property type="match status" value="1"/>
</dbReference>
<evidence type="ECO:0000259" key="4">
    <source>
        <dbReference type="Pfam" id="PF06429"/>
    </source>
</evidence>
<dbReference type="PANTHER" id="PTHR30435:SF19">
    <property type="entry name" value="FLAGELLAR BASAL-BODY ROD PROTEIN FLGG"/>
    <property type="match status" value="1"/>
</dbReference>
<dbReference type="AlphaFoldDB" id="A0A0A0I932"/>
<dbReference type="InterPro" id="IPR001444">
    <property type="entry name" value="Flag_bb_rod_N"/>
</dbReference>
<comment type="subcellular location">
    <subcellularLocation>
        <location evidence="2">Bacterial flagellum basal body</location>
    </subcellularLocation>
</comment>
<organism evidence="6 7">
    <name type="scientific">Clostridium novyi A str. 4552</name>
    <dbReference type="NCBI Taxonomy" id="1444289"/>
    <lineage>
        <taxon>Bacteria</taxon>
        <taxon>Bacillati</taxon>
        <taxon>Bacillota</taxon>
        <taxon>Clostridia</taxon>
        <taxon>Eubacteriales</taxon>
        <taxon>Clostridiaceae</taxon>
        <taxon>Clostridium</taxon>
    </lineage>
</organism>
<sequence>MIRSIYTAVSGLINQEAQQDVISNNLANATTVGYKKDDLVGKSFKDVMMHNYDKVVRGKHVKNDIGMLSMGCKLDQTYTNFTQGALQSTDKKTDFALQGKGFFTVSRGGRNFYTRDGHFHVDRGGYLVNSTGDRVIGKNLRTGATEPINVMQGGKPSKISCNDSGEMFIGNDLAYKVQVVDFNNYEALHKEGDNLYTGGNPNVIENTMVKQGYLEKSNINVMEAVSDMMMSMRNFESNQKLVQSLDETLGKTVNEVGRV</sequence>
<comment type="similarity">
    <text evidence="1 2">Belongs to the flagella basal body rod proteins family.</text>
</comment>
<dbReference type="OrthoDB" id="9800375at2"/>
<evidence type="ECO:0000313" key="6">
    <source>
        <dbReference type="EMBL" id="KGM97387.1"/>
    </source>
</evidence>